<accession>A0ABR9D586</accession>
<proteinExistence type="predicted"/>
<comment type="caution">
    <text evidence="2">The sequence shown here is derived from an EMBL/GenBank/DDBJ whole genome shotgun (WGS) entry which is preliminary data.</text>
</comment>
<evidence type="ECO:0000313" key="3">
    <source>
        <dbReference type="Proteomes" id="UP000652176"/>
    </source>
</evidence>
<evidence type="ECO:0000256" key="1">
    <source>
        <dbReference type="SAM" id="Phobius"/>
    </source>
</evidence>
<dbReference type="Proteomes" id="UP000652176">
    <property type="component" value="Unassembled WGS sequence"/>
</dbReference>
<keyword evidence="1" id="KW-0812">Transmembrane</keyword>
<keyword evidence="1" id="KW-1133">Transmembrane helix</keyword>
<evidence type="ECO:0000313" key="2">
    <source>
        <dbReference type="EMBL" id="MBD9358245.1"/>
    </source>
</evidence>
<reference evidence="2 3" key="1">
    <citation type="submission" date="2020-09" db="EMBL/GenBank/DDBJ databases">
        <title>Methylomonas albis sp. nov. and Methylomonas fluvii sp. nov.: Two cold-adapted methanotrophs from the River Elbe and an amended description of Methylovulum psychrotolerans strain Eb1.</title>
        <authorList>
            <person name="Bussmann I.K."/>
            <person name="Klings K.-W."/>
            <person name="Warnstedt J."/>
            <person name="Hoppert M."/>
            <person name="Saborowski A."/>
            <person name="Horn F."/>
            <person name="Liebner S."/>
        </authorList>
    </citation>
    <scope>NUCLEOTIDE SEQUENCE [LARGE SCALE GENOMIC DNA]</scope>
    <source>
        <strain evidence="2 3">EbA</strain>
    </source>
</reference>
<dbReference type="EMBL" id="JACXSS010000001">
    <property type="protein sequence ID" value="MBD9358245.1"/>
    <property type="molecule type" value="Genomic_DNA"/>
</dbReference>
<keyword evidence="1" id="KW-0472">Membrane</keyword>
<organism evidence="2 3">
    <name type="scientific">Methylomonas albis</name>
    <dbReference type="NCBI Taxonomy" id="1854563"/>
    <lineage>
        <taxon>Bacteria</taxon>
        <taxon>Pseudomonadati</taxon>
        <taxon>Pseudomonadota</taxon>
        <taxon>Gammaproteobacteria</taxon>
        <taxon>Methylococcales</taxon>
        <taxon>Methylococcaceae</taxon>
        <taxon>Methylomonas</taxon>
    </lineage>
</organism>
<protein>
    <recommendedName>
        <fullName evidence="4">Two pore domain potassium channel family protein</fullName>
    </recommendedName>
</protein>
<feature type="transmembrane region" description="Helical" evidence="1">
    <location>
        <begin position="76"/>
        <end position="97"/>
    </location>
</feature>
<keyword evidence="3" id="KW-1185">Reference proteome</keyword>
<name>A0ABR9D586_9GAMM</name>
<feature type="transmembrane region" description="Helical" evidence="1">
    <location>
        <begin position="21"/>
        <end position="44"/>
    </location>
</feature>
<gene>
    <name evidence="2" type="ORF">IE877_20605</name>
</gene>
<sequence length="117" mass="12673">MFERKHERLASPSVFAKRIAASVFVAASLICVALLIGILGYHFVAGFGYIDSILEASMILGGMGPINPLPSPEAKLFAAAYALFSGLVFIAIMGILLSPVTHRMLHKFHIDENDLRS</sequence>
<evidence type="ECO:0008006" key="4">
    <source>
        <dbReference type="Google" id="ProtNLM"/>
    </source>
</evidence>
<dbReference type="RefSeq" id="WP_192376469.1">
    <property type="nucleotide sequence ID" value="NZ_CAJHIV010000001.1"/>
</dbReference>